<evidence type="ECO:0000313" key="7">
    <source>
        <dbReference type="Proteomes" id="UP000018208"/>
    </source>
</evidence>
<dbReference type="PROSITE" id="PS50102">
    <property type="entry name" value="RRM"/>
    <property type="match status" value="2"/>
</dbReference>
<dbReference type="Pfam" id="PF00076">
    <property type="entry name" value="RRM_1"/>
    <property type="match status" value="2"/>
</dbReference>
<gene>
    <name evidence="5" type="ORF">SS50377_17944</name>
    <name evidence="6" type="ORF">SS50377_28073</name>
</gene>
<dbReference type="SMART" id="SM00360">
    <property type="entry name" value="RRM"/>
    <property type="match status" value="2"/>
</dbReference>
<dbReference type="VEuPathDB" id="GiardiaDB:SS50377_28073"/>
<evidence type="ECO:0000313" key="6">
    <source>
        <dbReference type="EMBL" id="KAH0570098.1"/>
    </source>
</evidence>
<evidence type="ECO:0000259" key="4">
    <source>
        <dbReference type="PROSITE" id="PS50102"/>
    </source>
</evidence>
<proteinExistence type="predicted"/>
<reference evidence="6" key="2">
    <citation type="submission" date="2020-12" db="EMBL/GenBank/DDBJ databases">
        <title>New Spironucleus salmonicida genome in near-complete chromosomes.</title>
        <authorList>
            <person name="Xu F."/>
            <person name="Kurt Z."/>
            <person name="Jimenez-Gonzalez A."/>
            <person name="Astvaldsson A."/>
            <person name="Andersson J.O."/>
            <person name="Svard S.G."/>
        </authorList>
    </citation>
    <scope>NUCLEOTIDE SEQUENCE</scope>
    <source>
        <strain evidence="6">ATCC 50377</strain>
    </source>
</reference>
<dbReference type="EMBL" id="KI546159">
    <property type="protein sequence ID" value="EST42625.1"/>
    <property type="molecule type" value="Genomic_DNA"/>
</dbReference>
<dbReference type="GO" id="GO:0003723">
    <property type="term" value="F:RNA binding"/>
    <property type="evidence" value="ECO:0007669"/>
    <property type="project" value="UniProtKB-UniRule"/>
</dbReference>
<sequence length="326" mass="36978">MFDSVETDFAPFPFARSQNSRFNADFTALNTYYEQFGTQNSASPPLCLPPGLVAPPAPRPDESRQFQLYIGSLPPNTTNQDLEVAFSPFGDLENVFVQAPKCFGFVNFKERDALVRACHQRKILVRGRAVQLSGYHKKLTLILSNVAEFIQEEAFQGLIDRYLTGDIFCYVQFVYPNSKFFVYLHFISEAESNSALKQLQGTSFGKFLQDVYPGISFPQIFVKRFITKEIRETQHQHAKVTTQVGIYVSELPMDVSDSSIRTNFQVFGTVSSLSILNTRQNLNQSPCAIVYFSDDMAGEAAIREGQMNFDGQLVTIKRHIKKQMYK</sequence>
<evidence type="ECO:0000313" key="5">
    <source>
        <dbReference type="EMBL" id="EST42625.1"/>
    </source>
</evidence>
<reference evidence="5 6" key="1">
    <citation type="journal article" date="2014" name="PLoS Genet.">
        <title>The Genome of Spironucleus salmonicida Highlights a Fish Pathogen Adapted to Fluctuating Environments.</title>
        <authorList>
            <person name="Xu F."/>
            <person name="Jerlstrom-Hultqvist J."/>
            <person name="Einarsson E."/>
            <person name="Astvaldsson A."/>
            <person name="Svard S.G."/>
            <person name="Andersson J.O."/>
        </authorList>
    </citation>
    <scope>NUCLEOTIDE SEQUENCE</scope>
    <source>
        <strain evidence="6">ATCC 50377</strain>
    </source>
</reference>
<dbReference type="OrthoDB" id="1042023at2759"/>
<dbReference type="Gene3D" id="3.30.70.330">
    <property type="match status" value="2"/>
</dbReference>
<keyword evidence="1" id="KW-0677">Repeat</keyword>
<accession>V6LDN6</accession>
<dbReference type="InterPro" id="IPR000504">
    <property type="entry name" value="RRM_dom"/>
</dbReference>
<protein>
    <submittedName>
        <fullName evidence="5">RNA recognition motif-containing protein</fullName>
    </submittedName>
</protein>
<evidence type="ECO:0000256" key="1">
    <source>
        <dbReference type="ARBA" id="ARBA00022737"/>
    </source>
</evidence>
<feature type="domain" description="RRM" evidence="4">
    <location>
        <begin position="66"/>
        <end position="137"/>
    </location>
</feature>
<name>V6LDN6_9EUKA</name>
<dbReference type="CDD" id="cd00590">
    <property type="entry name" value="RRM_SF"/>
    <property type="match status" value="2"/>
</dbReference>
<feature type="domain" description="RRM" evidence="4">
    <location>
        <begin position="244"/>
        <end position="326"/>
    </location>
</feature>
<keyword evidence="2 3" id="KW-0694">RNA-binding</keyword>
<dbReference type="PANTHER" id="PTHR24012">
    <property type="entry name" value="RNA BINDING PROTEIN"/>
    <property type="match status" value="1"/>
</dbReference>
<dbReference type="InterPro" id="IPR035979">
    <property type="entry name" value="RBD_domain_sf"/>
</dbReference>
<keyword evidence="7" id="KW-1185">Reference proteome</keyword>
<evidence type="ECO:0000256" key="2">
    <source>
        <dbReference type="ARBA" id="ARBA00022884"/>
    </source>
</evidence>
<dbReference type="EMBL" id="AUWU02000008">
    <property type="protein sequence ID" value="KAH0570098.1"/>
    <property type="molecule type" value="Genomic_DNA"/>
</dbReference>
<evidence type="ECO:0000256" key="3">
    <source>
        <dbReference type="PROSITE-ProRule" id="PRU00176"/>
    </source>
</evidence>
<dbReference type="Proteomes" id="UP000018208">
    <property type="component" value="Unassembled WGS sequence"/>
</dbReference>
<dbReference type="AlphaFoldDB" id="V6LDN6"/>
<dbReference type="SUPFAM" id="SSF54928">
    <property type="entry name" value="RNA-binding domain, RBD"/>
    <property type="match status" value="2"/>
</dbReference>
<dbReference type="InterPro" id="IPR012677">
    <property type="entry name" value="Nucleotide-bd_a/b_plait_sf"/>
</dbReference>
<organism evidence="5">
    <name type="scientific">Spironucleus salmonicida</name>
    <dbReference type="NCBI Taxonomy" id="348837"/>
    <lineage>
        <taxon>Eukaryota</taxon>
        <taxon>Metamonada</taxon>
        <taxon>Diplomonadida</taxon>
        <taxon>Hexamitidae</taxon>
        <taxon>Hexamitinae</taxon>
        <taxon>Spironucleus</taxon>
    </lineage>
</organism>